<dbReference type="Gene3D" id="2.60.40.10">
    <property type="entry name" value="Immunoglobulins"/>
    <property type="match status" value="1"/>
</dbReference>
<dbReference type="InterPro" id="IPR051532">
    <property type="entry name" value="Ester_Hydrolysis_Enzymes"/>
</dbReference>
<reference evidence="2 3" key="1">
    <citation type="submission" date="2019-08" db="EMBL/GenBank/DDBJ databases">
        <title>In-depth cultivation of the pig gut microbiome towards novel bacterial diversity and tailored functional studies.</title>
        <authorList>
            <person name="Wylensek D."/>
            <person name="Hitch T.C.A."/>
            <person name="Clavel T."/>
        </authorList>
    </citation>
    <scope>NUCLEOTIDE SEQUENCE [LARGE SCALE GENOMIC DNA]</scope>
    <source>
        <strain evidence="3">WCA-380-WT-3B3</strain>
    </source>
</reference>
<gene>
    <name evidence="2" type="ORF">FYJ78_06390</name>
</gene>
<sequence>MKKFFLFVFILFSFTVCVAFLAEKTDLLGLQNRTMETSFDEQDGHLTLSWDPLPYPCFYKVETYARTTGRLEDEPDCRLLDSGYTATTSFDVPPSSIPVFYRITAYGMFGPLTPPSQPIENPIYSKNPLSPTIISHYTEDTPASPAPFLIWHSIPNAVCYEVELLAGRPEQEGGISLSSKTHLESTKQIFTNGWQADLKKYASRKFIYWRVRALDIRHNPIGEFSKAEPLYIDASLPQPDQPLPNDFNSMPRFQMPVYPVYQWIPLHNINRYEVELLIHPPAEENGTQPDPDRVWSRIVDSATACYDEYPRPYAGDYYWRVRAVDKQGKPVSRWSDTAHFTMPQQPERVTAAVLGDSITHGGGAVSNSPAALEYSYTTYLDFPCLNLGRSGDTSAMTLQRFDQDVLPFHPVNLLILTGTNSLRAPNISAEMVIHDLKAIREKCVENDIRPIFLTLMPVNPDNIQFAFHTPTDPSWRQKLFSINGWIRQQDYFIDLEPRFYAPSHDRMDPVFSVDGLHPDVYGKMLMGEIINQNQHLLAKPDSQ</sequence>
<dbReference type="SUPFAM" id="SSF52266">
    <property type="entry name" value="SGNH hydrolase"/>
    <property type="match status" value="1"/>
</dbReference>
<organism evidence="2 3">
    <name type="scientific">Selenomonas montiformis</name>
    <dbReference type="NCBI Taxonomy" id="2652285"/>
    <lineage>
        <taxon>Bacteria</taxon>
        <taxon>Bacillati</taxon>
        <taxon>Bacillota</taxon>
        <taxon>Negativicutes</taxon>
        <taxon>Selenomonadales</taxon>
        <taxon>Selenomonadaceae</taxon>
        <taxon>Selenomonas</taxon>
    </lineage>
</organism>
<dbReference type="GO" id="GO:0004622">
    <property type="term" value="F:phosphatidylcholine lysophospholipase activity"/>
    <property type="evidence" value="ECO:0007669"/>
    <property type="project" value="TreeGrafter"/>
</dbReference>
<dbReference type="RefSeq" id="WP_154620580.1">
    <property type="nucleotide sequence ID" value="NZ_VUNL01000006.1"/>
</dbReference>
<proteinExistence type="predicted"/>
<protein>
    <submittedName>
        <fullName evidence="2">GDSL family lipase</fullName>
    </submittedName>
</protein>
<comment type="caution">
    <text evidence="2">The sequence shown here is derived from an EMBL/GenBank/DDBJ whole genome shotgun (WGS) entry which is preliminary data.</text>
</comment>
<dbReference type="InterPro" id="IPR013830">
    <property type="entry name" value="SGNH_hydro"/>
</dbReference>
<keyword evidence="3" id="KW-1185">Reference proteome</keyword>
<name>A0A6I2UZW1_9FIRM</name>
<dbReference type="InterPro" id="IPR013783">
    <property type="entry name" value="Ig-like_fold"/>
</dbReference>
<feature type="domain" description="SGNH hydrolase-type esterase" evidence="1">
    <location>
        <begin position="353"/>
        <end position="522"/>
    </location>
</feature>
<dbReference type="Proteomes" id="UP000430222">
    <property type="component" value="Unassembled WGS sequence"/>
</dbReference>
<evidence type="ECO:0000259" key="1">
    <source>
        <dbReference type="Pfam" id="PF13472"/>
    </source>
</evidence>
<dbReference type="PANTHER" id="PTHR30383:SF5">
    <property type="entry name" value="SGNH HYDROLASE-TYPE ESTERASE DOMAIN-CONTAINING PROTEIN"/>
    <property type="match status" value="1"/>
</dbReference>
<dbReference type="Gene3D" id="3.40.50.1110">
    <property type="entry name" value="SGNH hydrolase"/>
    <property type="match status" value="1"/>
</dbReference>
<dbReference type="AlphaFoldDB" id="A0A6I2UZW1"/>
<evidence type="ECO:0000313" key="2">
    <source>
        <dbReference type="EMBL" id="MSV24816.1"/>
    </source>
</evidence>
<dbReference type="Pfam" id="PF13472">
    <property type="entry name" value="Lipase_GDSL_2"/>
    <property type="match status" value="1"/>
</dbReference>
<evidence type="ECO:0000313" key="3">
    <source>
        <dbReference type="Proteomes" id="UP000430222"/>
    </source>
</evidence>
<dbReference type="EMBL" id="VUNL01000006">
    <property type="protein sequence ID" value="MSV24816.1"/>
    <property type="molecule type" value="Genomic_DNA"/>
</dbReference>
<dbReference type="PANTHER" id="PTHR30383">
    <property type="entry name" value="THIOESTERASE 1/PROTEASE 1/LYSOPHOSPHOLIPASE L1"/>
    <property type="match status" value="1"/>
</dbReference>
<accession>A0A6I2UZW1</accession>
<dbReference type="InterPro" id="IPR036514">
    <property type="entry name" value="SGNH_hydro_sf"/>
</dbReference>